<dbReference type="InterPro" id="IPR029058">
    <property type="entry name" value="AB_hydrolase_fold"/>
</dbReference>
<keyword evidence="3" id="KW-0378">Hydrolase</keyword>
<reference evidence="3" key="1">
    <citation type="journal article" date="2014" name="Int. J. Syst. Evol. Microbiol.">
        <title>Complete genome sequence of Corynebacterium casei LMG S-19264T (=DSM 44701T), isolated from a smear-ripened cheese.</title>
        <authorList>
            <consortium name="US DOE Joint Genome Institute (JGI-PGF)"/>
            <person name="Walter F."/>
            <person name="Albersmeier A."/>
            <person name="Kalinowski J."/>
            <person name="Ruckert C."/>
        </authorList>
    </citation>
    <scope>NUCLEOTIDE SEQUENCE</scope>
    <source>
        <strain evidence="3">JCM 4815</strain>
    </source>
</reference>
<dbReference type="PANTHER" id="PTHR11487">
    <property type="entry name" value="THIOESTERASE"/>
    <property type="match status" value="1"/>
</dbReference>
<name>A0A918UPN6_9ACTN</name>
<proteinExistence type="inferred from homology"/>
<comment type="similarity">
    <text evidence="1">Belongs to the thioesterase family.</text>
</comment>
<keyword evidence="4" id="KW-1185">Reference proteome</keyword>
<organism evidence="3 4">
    <name type="scientific">Streptomyces poonensis</name>
    <dbReference type="NCBI Taxonomy" id="68255"/>
    <lineage>
        <taxon>Bacteria</taxon>
        <taxon>Bacillati</taxon>
        <taxon>Actinomycetota</taxon>
        <taxon>Actinomycetes</taxon>
        <taxon>Kitasatosporales</taxon>
        <taxon>Streptomycetaceae</taxon>
        <taxon>Streptomyces</taxon>
    </lineage>
</organism>
<gene>
    <name evidence="3" type="primary">rifR</name>
    <name evidence="3" type="ORF">GCM10010365_52160</name>
</gene>
<feature type="domain" description="Thioesterase" evidence="2">
    <location>
        <begin position="16"/>
        <end position="229"/>
    </location>
</feature>
<comment type="caution">
    <text evidence="3">The sequence shown here is derived from an EMBL/GenBank/DDBJ whole genome shotgun (WGS) entry which is preliminary data.</text>
</comment>
<dbReference type="GO" id="GO:0008610">
    <property type="term" value="P:lipid biosynthetic process"/>
    <property type="evidence" value="ECO:0007669"/>
    <property type="project" value="TreeGrafter"/>
</dbReference>
<dbReference type="InterPro" id="IPR001031">
    <property type="entry name" value="Thioesterase"/>
</dbReference>
<dbReference type="GO" id="GO:0016787">
    <property type="term" value="F:hydrolase activity"/>
    <property type="evidence" value="ECO:0007669"/>
    <property type="project" value="UniProtKB-KW"/>
</dbReference>
<dbReference type="SUPFAM" id="SSF53474">
    <property type="entry name" value="alpha/beta-Hydrolases"/>
    <property type="match status" value="1"/>
</dbReference>
<reference evidence="3" key="2">
    <citation type="submission" date="2020-09" db="EMBL/GenBank/DDBJ databases">
        <authorList>
            <person name="Sun Q."/>
            <person name="Ohkuma M."/>
        </authorList>
    </citation>
    <scope>NUCLEOTIDE SEQUENCE</scope>
    <source>
        <strain evidence="3">JCM 4815</strain>
    </source>
</reference>
<dbReference type="Pfam" id="PF00975">
    <property type="entry name" value="Thioesterase"/>
    <property type="match status" value="1"/>
</dbReference>
<dbReference type="EMBL" id="BMVW01000012">
    <property type="protein sequence ID" value="GGZ25477.1"/>
    <property type="molecule type" value="Genomic_DNA"/>
</dbReference>
<dbReference type="Gene3D" id="3.40.50.1820">
    <property type="entry name" value="alpha/beta hydrolase"/>
    <property type="match status" value="1"/>
</dbReference>
<accession>A0A918UPN6</accession>
<evidence type="ECO:0000313" key="4">
    <source>
        <dbReference type="Proteomes" id="UP000622166"/>
    </source>
</evidence>
<evidence type="ECO:0000313" key="3">
    <source>
        <dbReference type="EMBL" id="GGZ25477.1"/>
    </source>
</evidence>
<evidence type="ECO:0000256" key="1">
    <source>
        <dbReference type="ARBA" id="ARBA00007169"/>
    </source>
</evidence>
<evidence type="ECO:0000259" key="2">
    <source>
        <dbReference type="Pfam" id="PF00975"/>
    </source>
</evidence>
<sequence length="263" mass="28987">MSRSLLRPLPRPRATRTLLCLSFCGGGTALFRPWAHALPDDVELALYCYPGRESRFGTPFAADWDGLISDALEGVRSVAGRPYALMGHSMGAWVAFDLARRAPRAAVAPPEALIASGADAPSHWQQVKHTVPGPDDTDGVLLDWMIGNEQIPEELRGVPDVLRMAVDLLRADMRVMDSYRYRDGERAPVPVQVLYGEQDGTEEGAERWRLLSPKGFEATRLPGGHFYTPEVWPRLPEHVTWLRPHGSGTTTGGVAPHNGMQFI</sequence>
<dbReference type="InterPro" id="IPR012223">
    <property type="entry name" value="TEII"/>
</dbReference>
<dbReference type="PANTHER" id="PTHR11487:SF0">
    <property type="entry name" value="S-ACYL FATTY ACID SYNTHASE THIOESTERASE, MEDIUM CHAIN"/>
    <property type="match status" value="1"/>
</dbReference>
<dbReference type="RefSeq" id="WP_189863117.1">
    <property type="nucleotide sequence ID" value="NZ_BMVW01000012.1"/>
</dbReference>
<dbReference type="Proteomes" id="UP000622166">
    <property type="component" value="Unassembled WGS sequence"/>
</dbReference>
<dbReference type="AlphaFoldDB" id="A0A918UPN6"/>
<protein>
    <submittedName>
        <fullName evidence="3">Oleoyl-ACP hydrolase</fullName>
    </submittedName>
</protein>